<evidence type="ECO:0000313" key="2">
    <source>
        <dbReference type="Proteomes" id="UP001180616"/>
    </source>
</evidence>
<keyword evidence="2" id="KW-1185">Reference proteome</keyword>
<accession>A0ABY9R1X9</accession>
<sequence length="344" mass="38028">MPLNLPPYFEPRVMTEVITKRKPLPAFFRDRFFRRRPPQNASVLEVHVVSRGRQLAPFVTEHEAGRIVGGRTKEAYTIKAPRLRPKRPFRAVDLLNDMAAGRSPYDEQTDPVELALVETMDDLRDDIELTVEWMCAQAVTGGKVLVVDNIEGVQMPVFTVDYQMPAAHRVLLDGADLWSAAGSKLRSGVEGWANLIQEETGLAPDTLALGKNAWDAFFGHADVKDSLDTRNVNGGTITLNANSMFKGVWNGLEVFVYSATCPDHTGEVKHLLDPDCALLGCSVNTPADTRIEYGRPVDLACKGPAQVFAKAWEQDDPSGLFVLAESRPLPWPRQPGAFVHAKVL</sequence>
<dbReference type="Proteomes" id="UP001180616">
    <property type="component" value="Chromosome"/>
</dbReference>
<evidence type="ECO:0000313" key="1">
    <source>
        <dbReference type="EMBL" id="WMW65771.1"/>
    </source>
</evidence>
<gene>
    <name evidence="1" type="ORF">KPS_000282</name>
</gene>
<dbReference type="Gene3D" id="3.30.1930.10">
    <property type="entry name" value="capsid protein of prophage domain"/>
    <property type="match status" value="1"/>
</dbReference>
<reference evidence="1" key="1">
    <citation type="submission" date="2023-09" db="EMBL/GenBank/DDBJ databases">
        <authorList>
            <consortium name="CW5 consortium"/>
            <person name="Lu C.-W."/>
        </authorList>
    </citation>
    <scope>NUCLEOTIDE SEQUENCE</scope>
    <source>
        <strain evidence="1">KPS</strain>
    </source>
</reference>
<dbReference type="InterPro" id="IPR005564">
    <property type="entry name" value="Major_capsid_GpE"/>
</dbReference>
<dbReference type="RefSeq" id="WP_309541726.1">
    <property type="nucleotide sequence ID" value="NZ_CP133659.1"/>
</dbReference>
<dbReference type="EMBL" id="CP133659">
    <property type="protein sequence ID" value="WMW65771.1"/>
    <property type="molecule type" value="Genomic_DNA"/>
</dbReference>
<dbReference type="Gene3D" id="3.15.30.10">
    <property type="entry name" value="putative capsid protein of prophage domain like"/>
    <property type="match status" value="1"/>
</dbReference>
<name>A0ABY9R1X9_9BACT</name>
<protein>
    <submittedName>
        <fullName evidence="1">Major capsid protein</fullName>
    </submittedName>
</protein>
<dbReference type="Pfam" id="PF03864">
    <property type="entry name" value="Phage_cap_E"/>
    <property type="match status" value="1"/>
</dbReference>
<proteinExistence type="predicted"/>
<organism evidence="1 2">
    <name type="scientific">Nitratidesulfovibrio liaohensis</name>
    <dbReference type="NCBI Taxonomy" id="2604158"/>
    <lineage>
        <taxon>Bacteria</taxon>
        <taxon>Pseudomonadati</taxon>
        <taxon>Thermodesulfobacteriota</taxon>
        <taxon>Desulfovibrionia</taxon>
        <taxon>Desulfovibrionales</taxon>
        <taxon>Desulfovibrionaceae</taxon>
        <taxon>Nitratidesulfovibrio</taxon>
    </lineage>
</organism>